<evidence type="ECO:0000256" key="1">
    <source>
        <dbReference type="SAM" id="Phobius"/>
    </source>
</evidence>
<sequence>MVGEDDDDGMSVITAWTSLVVGSVSFLSCVGTIVIARLCARRHGYHGWVVEDTPNLFLYLALLASDATWGFKYSVDALLRITEAFGGADFVPCQIFGFVDVTLTMLRATIGTVYWLHVGAVVWGILRYGAFRRDREWRAVRVVSFSCLLLSIGVAFLCLGMGWIHRKAPGAWCWFDDDSFWQVLAFGYAWDGLQLILSLAGLAVPTCTFPEARKNNVWGRQVKVAFRVRAAAALVAPALAVVHGIVRDSTRAAANHADVMLAVSAVLIPLEGFIEAVVFVASEPQVLRAMLCDHADDEPHTLQRTGFTTALEAVFDRPAPTEAAPIASYGF</sequence>
<feature type="transmembrane region" description="Helical" evidence="1">
    <location>
        <begin position="112"/>
        <end position="130"/>
    </location>
</feature>
<accession>A0A7S1MSL3</accession>
<organism evidence="2">
    <name type="scientific">Neobodo designis</name>
    <name type="common">Flagellated protozoan</name>
    <name type="synonym">Bodo designis</name>
    <dbReference type="NCBI Taxonomy" id="312471"/>
    <lineage>
        <taxon>Eukaryota</taxon>
        <taxon>Discoba</taxon>
        <taxon>Euglenozoa</taxon>
        <taxon>Kinetoplastea</taxon>
        <taxon>Metakinetoplastina</taxon>
        <taxon>Neobodonida</taxon>
        <taxon>Neobodo</taxon>
    </lineage>
</organism>
<keyword evidence="1" id="KW-0472">Membrane</keyword>
<feature type="transmembrane region" description="Helical" evidence="1">
    <location>
        <begin position="12"/>
        <end position="35"/>
    </location>
</feature>
<keyword evidence="1" id="KW-1133">Transmembrane helix</keyword>
<feature type="transmembrane region" description="Helical" evidence="1">
    <location>
        <begin position="226"/>
        <end position="247"/>
    </location>
</feature>
<feature type="transmembrane region" description="Helical" evidence="1">
    <location>
        <begin position="56"/>
        <end position="75"/>
    </location>
</feature>
<gene>
    <name evidence="2" type="ORF">NDES1114_LOCUS26914</name>
</gene>
<proteinExistence type="predicted"/>
<reference evidence="2" key="1">
    <citation type="submission" date="2021-01" db="EMBL/GenBank/DDBJ databases">
        <authorList>
            <person name="Corre E."/>
            <person name="Pelletier E."/>
            <person name="Niang G."/>
            <person name="Scheremetjew M."/>
            <person name="Finn R."/>
            <person name="Kale V."/>
            <person name="Holt S."/>
            <person name="Cochrane G."/>
            <person name="Meng A."/>
            <person name="Brown T."/>
            <person name="Cohen L."/>
        </authorList>
    </citation>
    <scope>NUCLEOTIDE SEQUENCE</scope>
    <source>
        <strain evidence="2">CCAP 1951/1</strain>
    </source>
</reference>
<evidence type="ECO:0000313" key="2">
    <source>
        <dbReference type="EMBL" id="CAD9139555.1"/>
    </source>
</evidence>
<protein>
    <submittedName>
        <fullName evidence="2">Uncharacterized protein</fullName>
    </submittedName>
</protein>
<feature type="transmembrane region" description="Helical" evidence="1">
    <location>
        <begin position="259"/>
        <end position="281"/>
    </location>
</feature>
<feature type="transmembrane region" description="Helical" evidence="1">
    <location>
        <begin position="142"/>
        <end position="164"/>
    </location>
</feature>
<dbReference type="EMBL" id="HBGF01040205">
    <property type="protein sequence ID" value="CAD9139555.1"/>
    <property type="molecule type" value="Transcribed_RNA"/>
</dbReference>
<keyword evidence="1" id="KW-0812">Transmembrane</keyword>
<feature type="transmembrane region" description="Helical" evidence="1">
    <location>
        <begin position="184"/>
        <end position="205"/>
    </location>
</feature>
<dbReference type="AlphaFoldDB" id="A0A7S1MSL3"/>
<name>A0A7S1MSL3_NEODS</name>